<feature type="transmembrane region" description="Helical" evidence="5">
    <location>
        <begin position="52"/>
        <end position="72"/>
    </location>
</feature>
<reference evidence="8" key="1">
    <citation type="submission" date="2016-11" db="UniProtKB">
        <authorList>
            <consortium name="WormBaseParasite"/>
        </authorList>
    </citation>
    <scope>IDENTIFICATION</scope>
</reference>
<proteinExistence type="predicted"/>
<evidence type="ECO:0000256" key="3">
    <source>
        <dbReference type="ARBA" id="ARBA00022989"/>
    </source>
</evidence>
<dbReference type="AlphaFoldDB" id="A0A1I7SBT5"/>
<dbReference type="PROSITE" id="PS50262">
    <property type="entry name" value="G_PROTEIN_RECEP_F1_2"/>
    <property type="match status" value="1"/>
</dbReference>
<feature type="transmembrane region" description="Helical" evidence="5">
    <location>
        <begin position="202"/>
        <end position="225"/>
    </location>
</feature>
<keyword evidence="4 5" id="KW-0472">Membrane</keyword>
<evidence type="ECO:0000256" key="5">
    <source>
        <dbReference type="SAM" id="Phobius"/>
    </source>
</evidence>
<dbReference type="CDD" id="cd14978">
    <property type="entry name" value="7tmA_FMRFamide_R-like"/>
    <property type="match status" value="1"/>
</dbReference>
<dbReference type="InterPro" id="IPR000276">
    <property type="entry name" value="GPCR_Rhodpsn"/>
</dbReference>
<dbReference type="GO" id="GO:0016020">
    <property type="term" value="C:membrane"/>
    <property type="evidence" value="ECO:0007669"/>
    <property type="project" value="UniProtKB-SubCell"/>
</dbReference>
<dbReference type="GO" id="GO:0004930">
    <property type="term" value="F:G protein-coupled receptor activity"/>
    <property type="evidence" value="ECO:0007669"/>
    <property type="project" value="InterPro"/>
</dbReference>
<dbReference type="Proteomes" id="UP000095284">
    <property type="component" value="Unplaced"/>
</dbReference>
<accession>A0A1I7SBT5</accession>
<keyword evidence="2 5" id="KW-0812">Transmembrane</keyword>
<dbReference type="InterPro" id="IPR052954">
    <property type="entry name" value="GPCR-Ligand_Int"/>
</dbReference>
<evidence type="ECO:0000256" key="1">
    <source>
        <dbReference type="ARBA" id="ARBA00004370"/>
    </source>
</evidence>
<evidence type="ECO:0000259" key="6">
    <source>
        <dbReference type="PROSITE" id="PS50262"/>
    </source>
</evidence>
<dbReference type="PRINTS" id="PR00237">
    <property type="entry name" value="GPCRRHODOPSN"/>
</dbReference>
<feature type="domain" description="G-protein coupled receptors family 1 profile" evidence="6">
    <location>
        <begin position="29"/>
        <end position="303"/>
    </location>
</feature>
<evidence type="ECO:0000256" key="4">
    <source>
        <dbReference type="ARBA" id="ARBA00023136"/>
    </source>
</evidence>
<evidence type="ECO:0000256" key="2">
    <source>
        <dbReference type="ARBA" id="ARBA00022692"/>
    </source>
</evidence>
<keyword evidence="3 5" id="KW-1133">Transmembrane helix</keyword>
<feature type="transmembrane region" description="Helical" evidence="5">
    <location>
        <begin position="246"/>
        <end position="267"/>
    </location>
</feature>
<dbReference type="Pfam" id="PF00001">
    <property type="entry name" value="7tm_1"/>
    <property type="match status" value="1"/>
</dbReference>
<dbReference type="PANTHER" id="PTHR46641:SF16">
    <property type="entry name" value="G-PROTEIN COUPLED RECEPTORS FAMILY 1 PROFILE DOMAIN-CONTAINING PROTEIN"/>
    <property type="match status" value="1"/>
</dbReference>
<evidence type="ECO:0000313" key="8">
    <source>
        <dbReference type="WBParaSite" id="BXY_1048400.1"/>
    </source>
</evidence>
<organism evidence="7 8">
    <name type="scientific">Bursaphelenchus xylophilus</name>
    <name type="common">Pinewood nematode worm</name>
    <name type="synonym">Aphelenchoides xylophilus</name>
    <dbReference type="NCBI Taxonomy" id="6326"/>
    <lineage>
        <taxon>Eukaryota</taxon>
        <taxon>Metazoa</taxon>
        <taxon>Ecdysozoa</taxon>
        <taxon>Nematoda</taxon>
        <taxon>Chromadorea</taxon>
        <taxon>Rhabditida</taxon>
        <taxon>Tylenchina</taxon>
        <taxon>Tylenchomorpha</taxon>
        <taxon>Aphelenchoidea</taxon>
        <taxon>Aphelenchoididae</taxon>
        <taxon>Bursaphelenchus</taxon>
    </lineage>
</organism>
<dbReference type="eggNOG" id="KOG3656">
    <property type="taxonomic scope" value="Eukaryota"/>
</dbReference>
<protein>
    <submittedName>
        <fullName evidence="8">G_PROTEIN_RECEP_F1_2 domain-containing protein</fullName>
    </submittedName>
</protein>
<sequence>MISCNVSEPWRPMGHVLDLYVLPAVCVVGLLLNMACLFVFTRRRSHPLVPALIVLSVCDSLQLLISLFVLYLPALHDHLEMDPFGTVAQIAYIATGALAGGLLASNCASIWTMCYISIQRHRAIISPLSTVTDARRSGIWALVGIAAAALLFNSPVWFEFSWSLEEVVTENGEKRRILWHAPSALAQSATYRFVNRQVLYPIAVYIGPLVLISVLNLRILTHIFSASKTMVQSIGYQRRMEKEKRAIWLLISIVLFFFLCHTGGLVIRFVDHRKYGNEPCFVFAKDFINFLFNINSFVNPMLYFFFTKQFKDLRVSFTFLKRDSPSRLLQTTWLENGNRDNSITKRLLSRLSSRSMVSRSKICYQPKPLRAQSIHCQPVAAQKQRPRNSTLAVCWSDTRPIAASKSRSQDNFGG</sequence>
<comment type="subcellular location">
    <subcellularLocation>
        <location evidence="1">Membrane</location>
    </subcellularLocation>
</comment>
<name>A0A1I7SBT5_BURXY</name>
<evidence type="ECO:0000313" key="7">
    <source>
        <dbReference type="Proteomes" id="UP000095284"/>
    </source>
</evidence>
<dbReference type="SUPFAM" id="SSF81321">
    <property type="entry name" value="Family A G protein-coupled receptor-like"/>
    <property type="match status" value="1"/>
</dbReference>
<feature type="transmembrane region" description="Helical" evidence="5">
    <location>
        <begin position="20"/>
        <end position="40"/>
    </location>
</feature>
<dbReference type="InterPro" id="IPR017452">
    <property type="entry name" value="GPCR_Rhodpsn_7TM"/>
</dbReference>
<feature type="transmembrane region" description="Helical" evidence="5">
    <location>
        <begin position="139"/>
        <end position="158"/>
    </location>
</feature>
<dbReference type="WBParaSite" id="BXY_1048400.1">
    <property type="protein sequence ID" value="BXY_1048400.1"/>
    <property type="gene ID" value="BXY_1048400"/>
</dbReference>
<feature type="transmembrane region" description="Helical" evidence="5">
    <location>
        <begin position="92"/>
        <end position="118"/>
    </location>
</feature>
<feature type="transmembrane region" description="Helical" evidence="5">
    <location>
        <begin position="287"/>
        <end position="306"/>
    </location>
</feature>
<dbReference type="Gene3D" id="1.20.1070.10">
    <property type="entry name" value="Rhodopsin 7-helix transmembrane proteins"/>
    <property type="match status" value="1"/>
</dbReference>
<dbReference type="PANTHER" id="PTHR46641">
    <property type="entry name" value="FMRFAMIDE RECEPTOR-RELATED"/>
    <property type="match status" value="1"/>
</dbReference>